<sequence>MTSPVQVARRDAALWLHLDRPAALNGLSDDPPAALDAGLELVLACDLVAAARSGLPHPEQEFLT</sequence>
<evidence type="ECO:0008006" key="3">
    <source>
        <dbReference type="Google" id="ProtNLM"/>
    </source>
</evidence>
<name>A0A4R1HUH6_PSEEN</name>
<proteinExistence type="predicted"/>
<dbReference type="EMBL" id="SMFZ01000001">
    <property type="protein sequence ID" value="TCK26357.1"/>
    <property type="molecule type" value="Genomic_DNA"/>
</dbReference>
<reference evidence="1 2" key="1">
    <citation type="submission" date="2019-03" db="EMBL/GenBank/DDBJ databases">
        <title>Sequencing the genomes of 1000 actinobacteria strains.</title>
        <authorList>
            <person name="Klenk H.-P."/>
        </authorList>
    </citation>
    <scope>NUCLEOTIDE SEQUENCE [LARGE SCALE GENOMIC DNA]</scope>
    <source>
        <strain evidence="1 2">DSM 44969</strain>
    </source>
</reference>
<gene>
    <name evidence="1" type="ORF">EV378_2190</name>
</gene>
<protein>
    <recommendedName>
        <fullName evidence="3">Enoyl-CoA hydratase</fullName>
    </recommendedName>
</protein>
<organism evidence="1 2">
    <name type="scientific">Pseudonocardia endophytica</name>
    <dbReference type="NCBI Taxonomy" id="401976"/>
    <lineage>
        <taxon>Bacteria</taxon>
        <taxon>Bacillati</taxon>
        <taxon>Actinomycetota</taxon>
        <taxon>Actinomycetes</taxon>
        <taxon>Pseudonocardiales</taxon>
        <taxon>Pseudonocardiaceae</taxon>
        <taxon>Pseudonocardia</taxon>
    </lineage>
</organism>
<evidence type="ECO:0000313" key="2">
    <source>
        <dbReference type="Proteomes" id="UP000295560"/>
    </source>
</evidence>
<accession>A0A4R1HUH6</accession>
<dbReference type="RefSeq" id="WP_132423489.1">
    <property type="nucleotide sequence ID" value="NZ_SMFZ01000001.1"/>
</dbReference>
<dbReference type="AlphaFoldDB" id="A0A4R1HUH6"/>
<dbReference type="Proteomes" id="UP000295560">
    <property type="component" value="Unassembled WGS sequence"/>
</dbReference>
<comment type="caution">
    <text evidence="1">The sequence shown here is derived from an EMBL/GenBank/DDBJ whole genome shotgun (WGS) entry which is preliminary data.</text>
</comment>
<evidence type="ECO:0000313" key="1">
    <source>
        <dbReference type="EMBL" id="TCK26357.1"/>
    </source>
</evidence>
<keyword evidence="2" id="KW-1185">Reference proteome</keyword>